<gene>
    <name evidence="1" type="ORF">BO66DRAFT_462281</name>
</gene>
<organism evidence="1 2">
    <name type="scientific">Aspergillus aculeatinus CBS 121060</name>
    <dbReference type="NCBI Taxonomy" id="1448322"/>
    <lineage>
        <taxon>Eukaryota</taxon>
        <taxon>Fungi</taxon>
        <taxon>Dikarya</taxon>
        <taxon>Ascomycota</taxon>
        <taxon>Pezizomycotina</taxon>
        <taxon>Eurotiomycetes</taxon>
        <taxon>Eurotiomycetidae</taxon>
        <taxon>Eurotiales</taxon>
        <taxon>Aspergillaceae</taxon>
        <taxon>Aspergillus</taxon>
        <taxon>Aspergillus subgen. Circumdati</taxon>
    </lineage>
</organism>
<dbReference type="Proteomes" id="UP000249661">
    <property type="component" value="Unassembled WGS sequence"/>
</dbReference>
<accession>A0ACD1GVT1</accession>
<name>A0ACD1GVT1_9EURO</name>
<evidence type="ECO:0000313" key="1">
    <source>
        <dbReference type="EMBL" id="RAH65387.1"/>
    </source>
</evidence>
<protein>
    <submittedName>
        <fullName evidence="1">Uncharacterized protein</fullName>
    </submittedName>
</protein>
<reference evidence="1" key="1">
    <citation type="submission" date="2018-02" db="EMBL/GenBank/DDBJ databases">
        <title>The genomes of Aspergillus section Nigri reveals drivers in fungal speciation.</title>
        <authorList>
            <consortium name="DOE Joint Genome Institute"/>
            <person name="Vesth T.C."/>
            <person name="Nybo J."/>
            <person name="Theobald S."/>
            <person name="Brandl J."/>
            <person name="Frisvad J.C."/>
            <person name="Nielsen K.F."/>
            <person name="Lyhne E.K."/>
            <person name="Kogle M.E."/>
            <person name="Kuo A."/>
            <person name="Riley R."/>
            <person name="Clum A."/>
            <person name="Nolan M."/>
            <person name="Lipzen A."/>
            <person name="Salamov A."/>
            <person name="Henrissat B."/>
            <person name="Wiebenga A."/>
            <person name="De vries R.P."/>
            <person name="Grigoriev I.V."/>
            <person name="Mortensen U.H."/>
            <person name="Andersen M.R."/>
            <person name="Baker S.E."/>
        </authorList>
    </citation>
    <scope>NUCLEOTIDE SEQUENCE</scope>
    <source>
        <strain evidence="1">CBS 121060</strain>
    </source>
</reference>
<keyword evidence="2" id="KW-1185">Reference proteome</keyword>
<dbReference type="EMBL" id="KZ824996">
    <property type="protein sequence ID" value="RAH65387.1"/>
    <property type="molecule type" value="Genomic_DNA"/>
</dbReference>
<evidence type="ECO:0000313" key="2">
    <source>
        <dbReference type="Proteomes" id="UP000249661"/>
    </source>
</evidence>
<proteinExistence type="predicted"/>
<sequence length="339" mass="37401">MPCLKDPKEIETGSLANRALACTPLLTCYAYANVSMDSVLAGLRPLIGSLLQSGSWTASSGEVLRLTEPLYNVPLLDKAFGALVTCFMPSISGSDVLSHAQMLSFMADLGPIYGIWLLESGRRAHSWVEILLSNMLTTFLPTMLTAYYLPTLGNFLPRELQNRRYFNAIWQLFPVVVPLLQAPFRLVDKVASEPVKKSSKEQETVEAKRGSRKTLRYIRGIYLSFAVISGLSFTYARHSLPAGSSMASVILPGPWDYTLPVGSFAEGTARFMKYDETLVMASGFVWLGLKYWELKRHGYPLSWWKVIMGMAATTAAFGPGAAMSLGWGLREEMLAKIAA</sequence>